<dbReference type="FunCoup" id="D6Z534">
    <property type="interactions" value="63"/>
</dbReference>
<proteinExistence type="predicted"/>
<dbReference type="EMBL" id="CP001940">
    <property type="protein sequence ID" value="ADH86659.1"/>
    <property type="molecule type" value="Genomic_DNA"/>
</dbReference>
<gene>
    <name evidence="3" type="ordered locus">DaAHT2_1981</name>
</gene>
<evidence type="ECO:0000313" key="4">
    <source>
        <dbReference type="Proteomes" id="UP000001508"/>
    </source>
</evidence>
<name>D6Z534_DESAT</name>
<reference evidence="4" key="1">
    <citation type="submission" date="2010-02" db="EMBL/GenBank/DDBJ databases">
        <title>Complete sequence of Desulfurivibrio alkaliphilus AHT2.</title>
        <authorList>
            <consortium name="US DOE Joint Genome Institute"/>
            <person name="Pitluck S."/>
            <person name="Chertkov O."/>
            <person name="Detter J.C."/>
            <person name="Han C."/>
            <person name="Tapia R."/>
            <person name="Larimer F."/>
            <person name="Land M."/>
            <person name="Hauser L."/>
            <person name="Kyrpides N."/>
            <person name="Mikhailova N."/>
            <person name="Sorokin D.Y."/>
            <person name="Muyzer G."/>
            <person name="Woyke T."/>
        </authorList>
    </citation>
    <scope>NUCLEOTIDE SEQUENCE [LARGE SCALE GENOMIC DNA]</scope>
    <source>
        <strain evidence="4">DSM 19089 / UNIQEM U267 / AHT2</strain>
    </source>
</reference>
<dbReference type="eggNOG" id="COG0388">
    <property type="taxonomic scope" value="Bacteria"/>
</dbReference>
<keyword evidence="3" id="KW-0449">Lipoprotein</keyword>
<dbReference type="OrthoDB" id="9811121at2"/>
<dbReference type="Proteomes" id="UP000001508">
    <property type="component" value="Chromosome"/>
</dbReference>
<accession>D6Z534</accession>
<sequence>MNRADQHSPKTAAPGWPSAAPVAWPPRAGVLQFRVRFGDPAANLAVVQKRLAALAPPPGTLVLLPELWSGGFAYHALAGMVEETPSLLAALAAEAHRYDIFLAGSLPEAPPAASPSHLPYNTLYLVGPRGVVGSYHKQRLFAPMGEPEYFRPGALSGPIAGPAGPVGGLVCFDLRFPELTAAQVRRGGAVMLVAAQWPRLRQEHWRILLRARAIENQIFVVACNTCGRVGDTDFAGCSAIVAPDGELLAEAAEQESGLLAPLDFARLNAVRSFFQTAGGIAAA</sequence>
<dbReference type="Pfam" id="PF00795">
    <property type="entry name" value="CN_hydrolase"/>
    <property type="match status" value="1"/>
</dbReference>
<dbReference type="PROSITE" id="PS50263">
    <property type="entry name" value="CN_HYDROLASE"/>
    <property type="match status" value="1"/>
</dbReference>
<evidence type="ECO:0000259" key="2">
    <source>
        <dbReference type="PROSITE" id="PS50263"/>
    </source>
</evidence>
<organism evidence="3 4">
    <name type="scientific">Desulfurivibrio alkaliphilus (strain DSM 19089 / UNIQEM U267 / AHT2)</name>
    <dbReference type="NCBI Taxonomy" id="589865"/>
    <lineage>
        <taxon>Bacteria</taxon>
        <taxon>Pseudomonadati</taxon>
        <taxon>Thermodesulfobacteriota</taxon>
        <taxon>Desulfobulbia</taxon>
        <taxon>Desulfobulbales</taxon>
        <taxon>Desulfobulbaceae</taxon>
        <taxon>Desulfurivibrio</taxon>
    </lineage>
</organism>
<dbReference type="Gene3D" id="3.60.110.10">
    <property type="entry name" value="Carbon-nitrogen hydrolase"/>
    <property type="match status" value="1"/>
</dbReference>
<keyword evidence="4" id="KW-1185">Reference proteome</keyword>
<evidence type="ECO:0000256" key="1">
    <source>
        <dbReference type="SAM" id="MobiDB-lite"/>
    </source>
</evidence>
<dbReference type="STRING" id="589865.DaAHT2_1981"/>
<feature type="domain" description="CN hydrolase" evidence="2">
    <location>
        <begin position="26"/>
        <end position="264"/>
    </location>
</feature>
<dbReference type="InterPro" id="IPR003010">
    <property type="entry name" value="C-N_Hydrolase"/>
</dbReference>
<dbReference type="HOGENOM" id="CLU_030130_3_1_7"/>
<dbReference type="PANTHER" id="PTHR23088:SF27">
    <property type="entry name" value="DEAMINATED GLUTATHIONE AMIDASE"/>
    <property type="match status" value="1"/>
</dbReference>
<protein>
    <submittedName>
        <fullName evidence="3">Nitrilase/cyanide hydratase and apolipoprotein N-acyltransferase</fullName>
    </submittedName>
</protein>
<feature type="region of interest" description="Disordered" evidence="1">
    <location>
        <begin position="1"/>
        <end position="20"/>
    </location>
</feature>
<dbReference type="GO" id="GO:0016746">
    <property type="term" value="F:acyltransferase activity"/>
    <property type="evidence" value="ECO:0007669"/>
    <property type="project" value="UniProtKB-KW"/>
</dbReference>
<dbReference type="AlphaFoldDB" id="D6Z534"/>
<keyword evidence="3" id="KW-0808">Transferase</keyword>
<keyword evidence="3" id="KW-0012">Acyltransferase</keyword>
<dbReference type="InterPro" id="IPR036526">
    <property type="entry name" value="C-N_Hydrolase_sf"/>
</dbReference>
<dbReference type="KEGG" id="dak:DaAHT2_1981"/>
<dbReference type="SUPFAM" id="SSF56317">
    <property type="entry name" value="Carbon-nitrogen hydrolase"/>
    <property type="match status" value="1"/>
</dbReference>
<dbReference type="RefSeq" id="WP_013164182.1">
    <property type="nucleotide sequence ID" value="NC_014216.1"/>
</dbReference>
<dbReference type="PANTHER" id="PTHR23088">
    <property type="entry name" value="NITRILASE-RELATED"/>
    <property type="match status" value="1"/>
</dbReference>
<evidence type="ECO:0000313" key="3">
    <source>
        <dbReference type="EMBL" id="ADH86659.1"/>
    </source>
</evidence>
<dbReference type="InParanoid" id="D6Z534"/>